<evidence type="ECO:0000256" key="7">
    <source>
        <dbReference type="ARBA" id="ARBA00022989"/>
    </source>
</evidence>
<evidence type="ECO:0000256" key="9">
    <source>
        <dbReference type="ARBA" id="ARBA00023136"/>
    </source>
</evidence>
<dbReference type="GO" id="GO:0005525">
    <property type="term" value="F:GTP binding"/>
    <property type="evidence" value="ECO:0007669"/>
    <property type="project" value="UniProtKB-KW"/>
</dbReference>
<evidence type="ECO:0000256" key="2">
    <source>
        <dbReference type="ARBA" id="ARBA00005619"/>
    </source>
</evidence>
<keyword evidence="5" id="KW-0547">Nucleotide-binding</keyword>
<dbReference type="InParanoid" id="C5LHZ9"/>
<keyword evidence="8" id="KW-0342">GTP-binding</keyword>
<dbReference type="Proteomes" id="UP000007800">
    <property type="component" value="Unassembled WGS sequence"/>
</dbReference>
<dbReference type="GO" id="GO:0005789">
    <property type="term" value="C:endoplasmic reticulum membrane"/>
    <property type="evidence" value="ECO:0007669"/>
    <property type="project" value="UniProtKB-SubCell"/>
</dbReference>
<evidence type="ECO:0000256" key="8">
    <source>
        <dbReference type="ARBA" id="ARBA00023134"/>
    </source>
</evidence>
<keyword evidence="6" id="KW-0256">Endoplasmic reticulum</keyword>
<feature type="transmembrane region" description="Helical" evidence="11">
    <location>
        <begin position="70"/>
        <end position="89"/>
    </location>
</feature>
<evidence type="ECO:0000256" key="3">
    <source>
        <dbReference type="ARBA" id="ARBA00020256"/>
    </source>
</evidence>
<dbReference type="InterPro" id="IPR019009">
    <property type="entry name" value="SRP_receptor_beta_su"/>
</dbReference>
<accession>C5LHZ9</accession>
<dbReference type="EMBL" id="GG682149">
    <property type="protein sequence ID" value="EER03753.1"/>
    <property type="molecule type" value="Genomic_DNA"/>
</dbReference>
<dbReference type="RefSeq" id="XP_002771937.1">
    <property type="nucleotide sequence ID" value="XM_002771891.1"/>
</dbReference>
<evidence type="ECO:0000256" key="10">
    <source>
        <dbReference type="ARBA" id="ARBA00023170"/>
    </source>
</evidence>
<proteinExistence type="inferred from homology"/>
<dbReference type="OrthoDB" id="41266at2759"/>
<evidence type="ECO:0000313" key="13">
    <source>
        <dbReference type="Proteomes" id="UP000007800"/>
    </source>
</evidence>
<keyword evidence="7 11" id="KW-1133">Transmembrane helix</keyword>
<evidence type="ECO:0000256" key="1">
    <source>
        <dbReference type="ARBA" id="ARBA00004389"/>
    </source>
</evidence>
<reference evidence="12 13" key="1">
    <citation type="submission" date="2008-07" db="EMBL/GenBank/DDBJ databases">
        <authorList>
            <person name="El-Sayed N."/>
            <person name="Caler E."/>
            <person name="Inman J."/>
            <person name="Amedeo P."/>
            <person name="Hass B."/>
            <person name="Wortman J."/>
        </authorList>
    </citation>
    <scope>NUCLEOTIDE SEQUENCE [LARGE SCALE GENOMIC DNA]</scope>
    <source>
        <strain evidence="13">ATCC 50983 / TXsc</strain>
    </source>
</reference>
<feature type="transmembrane region" description="Helical" evidence="11">
    <location>
        <begin position="27"/>
        <end position="49"/>
    </location>
</feature>
<dbReference type="Gene3D" id="3.40.50.300">
    <property type="entry name" value="P-loop containing nucleotide triphosphate hydrolases"/>
    <property type="match status" value="1"/>
</dbReference>
<evidence type="ECO:0000256" key="4">
    <source>
        <dbReference type="ARBA" id="ARBA00022692"/>
    </source>
</evidence>
<comment type="similarity">
    <text evidence="2">Belongs to the SRP receptor beta subunit family.</text>
</comment>
<evidence type="ECO:0000256" key="5">
    <source>
        <dbReference type="ARBA" id="ARBA00022741"/>
    </source>
</evidence>
<name>C5LHZ9_PERM5</name>
<keyword evidence="9 11" id="KW-0472">Membrane</keyword>
<keyword evidence="13" id="KW-1185">Reference proteome</keyword>
<comment type="subcellular location">
    <subcellularLocation>
        <location evidence="1">Endoplasmic reticulum membrane</location>
        <topology evidence="1">Single-pass membrane protein</topology>
    </subcellularLocation>
</comment>
<dbReference type="InterPro" id="IPR027417">
    <property type="entry name" value="P-loop_NTPase"/>
</dbReference>
<dbReference type="GeneID" id="9048246"/>
<evidence type="ECO:0000313" key="12">
    <source>
        <dbReference type="EMBL" id="EER03753.1"/>
    </source>
</evidence>
<dbReference type="Pfam" id="PF09439">
    <property type="entry name" value="SRPRB"/>
    <property type="match status" value="1"/>
</dbReference>
<dbReference type="AlphaFoldDB" id="C5LHZ9"/>
<keyword evidence="4 11" id="KW-0812">Transmembrane</keyword>
<sequence>MTIISSWLSESGHSVSAVTGLNEVQSYYLVIVATAVLLAGLLFASLYVLGFWSSSLTSKGGRRRRDKKGTLVLLMGPCGGGKTALFSWWKGRSHPETVSSIRPNRDVVTLPTGRKVEVVDFPGHRRLKFESYELLRNCACICYILDSTDRAMVKEAAESLYDLFTNQLFLKHLPPMLLVMNKQDKPTSRTTRRVLGDLNKEIERLRTSRGQVLEGDDEVDNFLGVEGEAFDIIQHAPVKVDVVEYSAATVGKGTTEDADIVDTIADWVTATATIVP</sequence>
<organism evidence="13">
    <name type="scientific">Perkinsus marinus (strain ATCC 50983 / TXsc)</name>
    <dbReference type="NCBI Taxonomy" id="423536"/>
    <lineage>
        <taxon>Eukaryota</taxon>
        <taxon>Sar</taxon>
        <taxon>Alveolata</taxon>
        <taxon>Perkinsozoa</taxon>
        <taxon>Perkinsea</taxon>
        <taxon>Perkinsida</taxon>
        <taxon>Perkinsidae</taxon>
        <taxon>Perkinsus</taxon>
    </lineage>
</organism>
<evidence type="ECO:0000256" key="6">
    <source>
        <dbReference type="ARBA" id="ARBA00022824"/>
    </source>
</evidence>
<dbReference type="SUPFAM" id="SSF52540">
    <property type="entry name" value="P-loop containing nucleoside triphosphate hydrolases"/>
    <property type="match status" value="1"/>
</dbReference>
<evidence type="ECO:0000256" key="11">
    <source>
        <dbReference type="SAM" id="Phobius"/>
    </source>
</evidence>
<dbReference type="FunCoup" id="C5LHZ9">
    <property type="interactions" value="380"/>
</dbReference>
<keyword evidence="10 12" id="KW-0675">Receptor</keyword>
<dbReference type="OMA" id="GNNYQKE"/>
<protein>
    <recommendedName>
        <fullName evidence="3">Signal recognition particle receptor subunit beta</fullName>
    </recommendedName>
</protein>
<gene>
    <name evidence="12" type="ORF">Pmar_PMAR023051</name>
</gene>